<feature type="signal peptide" evidence="1">
    <location>
        <begin position="1"/>
        <end position="24"/>
    </location>
</feature>
<keyword evidence="3" id="KW-1185">Reference proteome</keyword>
<evidence type="ECO:0000256" key="1">
    <source>
        <dbReference type="SAM" id="SignalP"/>
    </source>
</evidence>
<protein>
    <recommendedName>
        <fullName evidence="4">Toxin-antitoxin system YwqK family antitoxin</fullName>
    </recommendedName>
</protein>
<name>A0A3N5Y087_9ALTE</name>
<proteinExistence type="predicted"/>
<organism evidence="2 3">
    <name type="scientific">Alteromonas sediminis</name>
    <dbReference type="NCBI Taxonomy" id="2259342"/>
    <lineage>
        <taxon>Bacteria</taxon>
        <taxon>Pseudomonadati</taxon>
        <taxon>Pseudomonadota</taxon>
        <taxon>Gammaproteobacteria</taxon>
        <taxon>Alteromonadales</taxon>
        <taxon>Alteromonadaceae</taxon>
        <taxon>Alteromonas/Salinimonas group</taxon>
        <taxon>Alteromonas</taxon>
    </lineage>
</organism>
<accession>A0A3N5Y087</accession>
<evidence type="ECO:0000313" key="3">
    <source>
        <dbReference type="Proteomes" id="UP000275281"/>
    </source>
</evidence>
<reference evidence="2 3" key="1">
    <citation type="submission" date="2018-11" db="EMBL/GenBank/DDBJ databases">
        <authorList>
            <person name="Ye M.-Q."/>
            <person name="Du Z.-J."/>
        </authorList>
    </citation>
    <scope>NUCLEOTIDE SEQUENCE [LARGE SCALE GENOMIC DNA]</scope>
    <source>
        <strain evidence="2 3">U0105</strain>
    </source>
</reference>
<sequence>MTPKTLWFVMMCICGGFFCTAVGADTQMAKKEELYRDMVFRSSPYAALQGRHPVTKENIGYGQYYRFIRNDKGQVVRIERWFRKAITRGGYARFGAIASAASVTFDYNDNQMIRRYWDENNQPMENYWGVTEEIFTLDELGHKKTLTYRDKNGDRVADSRGVWITKWDVSQDGKTVIEDRFNKDGNPEKLNEFLDFGRIKMLFDEHGLRLETWNIDAQGKLLNSPQRQVAIVKTFWDESTLDEKKIAWYDAEEKLKNLAPYEKRPGIYGFSSEVYEHDSNGYTVGMIQFDSEGRIVTLPGDGSVFSRNIYDAEGFVLDIRFFNDKGKPTLNGNGVARIEVIRDDTGRTLQNRFYDLMGALTNRKNDGVAVFKLTYTEGQPSIERLDKDGNEISSQN</sequence>
<dbReference type="OrthoDB" id="5732224at2"/>
<dbReference type="AlphaFoldDB" id="A0A3N5Y087"/>
<evidence type="ECO:0008006" key="4">
    <source>
        <dbReference type="Google" id="ProtNLM"/>
    </source>
</evidence>
<gene>
    <name evidence="2" type="ORF">DRW07_09095</name>
</gene>
<feature type="chain" id="PRO_5018297119" description="Toxin-antitoxin system YwqK family antitoxin" evidence="1">
    <location>
        <begin position="25"/>
        <end position="396"/>
    </location>
</feature>
<evidence type="ECO:0000313" key="2">
    <source>
        <dbReference type="EMBL" id="RPJ66243.1"/>
    </source>
</evidence>
<dbReference type="Proteomes" id="UP000275281">
    <property type="component" value="Unassembled WGS sequence"/>
</dbReference>
<comment type="caution">
    <text evidence="2">The sequence shown here is derived from an EMBL/GenBank/DDBJ whole genome shotgun (WGS) entry which is preliminary data.</text>
</comment>
<dbReference type="RefSeq" id="WP_124027603.1">
    <property type="nucleotide sequence ID" value="NZ_JBHRSN010000006.1"/>
</dbReference>
<dbReference type="EMBL" id="RPOK01000003">
    <property type="protein sequence ID" value="RPJ66243.1"/>
    <property type="molecule type" value="Genomic_DNA"/>
</dbReference>
<keyword evidence="1" id="KW-0732">Signal</keyword>